<evidence type="ECO:0000313" key="2">
    <source>
        <dbReference type="Proteomes" id="UP000000600"/>
    </source>
</evidence>
<evidence type="ECO:0000313" key="1">
    <source>
        <dbReference type="EMBL" id="CAK76669.1"/>
    </source>
</evidence>
<dbReference type="GeneID" id="5029850"/>
<organism evidence="1 2">
    <name type="scientific">Paramecium tetraurelia</name>
    <dbReference type="NCBI Taxonomy" id="5888"/>
    <lineage>
        <taxon>Eukaryota</taxon>
        <taxon>Sar</taxon>
        <taxon>Alveolata</taxon>
        <taxon>Ciliophora</taxon>
        <taxon>Intramacronucleata</taxon>
        <taxon>Oligohymenophorea</taxon>
        <taxon>Peniculida</taxon>
        <taxon>Parameciidae</taxon>
        <taxon>Paramecium</taxon>
    </lineage>
</organism>
<sequence length="77" mass="9217">MNRLAIYQKYYFSNPLSGLKKQSLDDSVEEEPSEHCKTRSSLNNIVIIQSLHSKTIIENFEDKRILKRSWRDDFIWL</sequence>
<name>A0D0V2_PARTE</name>
<protein>
    <submittedName>
        <fullName evidence="1">Uncharacterized protein</fullName>
    </submittedName>
</protein>
<accession>A0D0V2</accession>
<keyword evidence="2" id="KW-1185">Reference proteome</keyword>
<dbReference type="EMBL" id="CT868241">
    <property type="protein sequence ID" value="CAK76669.1"/>
    <property type="molecule type" value="Genomic_DNA"/>
</dbReference>
<dbReference type="KEGG" id="ptm:GSPATT00012221001"/>
<reference evidence="1 2" key="1">
    <citation type="journal article" date="2006" name="Nature">
        <title>Global trends of whole-genome duplications revealed by the ciliate Paramecium tetraurelia.</title>
        <authorList>
            <consortium name="Genoscope"/>
            <person name="Aury J.-M."/>
            <person name="Jaillon O."/>
            <person name="Duret L."/>
            <person name="Noel B."/>
            <person name="Jubin C."/>
            <person name="Porcel B.M."/>
            <person name="Segurens B."/>
            <person name="Daubin V."/>
            <person name="Anthouard V."/>
            <person name="Aiach N."/>
            <person name="Arnaiz O."/>
            <person name="Billaut A."/>
            <person name="Beisson J."/>
            <person name="Blanc I."/>
            <person name="Bouhouche K."/>
            <person name="Camara F."/>
            <person name="Duharcourt S."/>
            <person name="Guigo R."/>
            <person name="Gogendeau D."/>
            <person name="Katinka M."/>
            <person name="Keller A.-M."/>
            <person name="Kissmehl R."/>
            <person name="Klotz C."/>
            <person name="Koll F."/>
            <person name="Le Moue A."/>
            <person name="Lepere C."/>
            <person name="Malinsky S."/>
            <person name="Nowacki M."/>
            <person name="Nowak J.K."/>
            <person name="Plattner H."/>
            <person name="Poulain J."/>
            <person name="Ruiz F."/>
            <person name="Serrano V."/>
            <person name="Zagulski M."/>
            <person name="Dessen P."/>
            <person name="Betermier M."/>
            <person name="Weissenbach J."/>
            <person name="Scarpelli C."/>
            <person name="Schachter V."/>
            <person name="Sperling L."/>
            <person name="Meyer E."/>
            <person name="Cohen J."/>
            <person name="Wincker P."/>
        </authorList>
    </citation>
    <scope>NUCLEOTIDE SEQUENCE [LARGE SCALE GENOMIC DNA]</scope>
    <source>
        <strain evidence="1 2">Stock d4-2</strain>
    </source>
</reference>
<dbReference type="OMA" id="IYQKYYF"/>
<dbReference type="OrthoDB" id="303383at2759"/>
<dbReference type="AlphaFoldDB" id="A0D0V2"/>
<dbReference type="Proteomes" id="UP000000600">
    <property type="component" value="Unassembled WGS sequence"/>
</dbReference>
<dbReference type="RefSeq" id="XP_001444066.1">
    <property type="nucleotide sequence ID" value="XM_001444029.1"/>
</dbReference>
<proteinExistence type="predicted"/>
<gene>
    <name evidence="1" type="ORF">GSPATT00012221001</name>
</gene>
<dbReference type="InParanoid" id="A0D0V2"/>
<dbReference type="HOGENOM" id="CLU_2643334_0_0_1"/>